<dbReference type="STRING" id="4540.A0A3L6SJF5"/>
<dbReference type="GO" id="GO:0005886">
    <property type="term" value="C:plasma membrane"/>
    <property type="evidence" value="ECO:0007669"/>
    <property type="project" value="TreeGrafter"/>
</dbReference>
<name>A0A3L6SJF5_PANMI</name>
<protein>
    <recommendedName>
        <fullName evidence="2">lipid IVA 3-deoxy-D-manno-octulosonic acid transferase</fullName>
        <ecNumber evidence="2">2.4.99.12</ecNumber>
    </recommendedName>
    <alternativeName>
        <fullName evidence="4">Lipid IV(A) 3-deoxy-D-manno-octulosonic acid transferase</fullName>
    </alternativeName>
</protein>
<keyword evidence="11" id="KW-1185">Reference proteome</keyword>
<evidence type="ECO:0000256" key="3">
    <source>
        <dbReference type="ARBA" id="ARBA00022679"/>
    </source>
</evidence>
<dbReference type="OrthoDB" id="308383at2759"/>
<evidence type="ECO:0000256" key="6">
    <source>
        <dbReference type="PIRSR" id="PIRSR639901-1"/>
    </source>
</evidence>
<dbReference type="GO" id="GO:0043842">
    <property type="term" value="F:Kdo transferase activity"/>
    <property type="evidence" value="ECO:0007669"/>
    <property type="project" value="UniProtKB-EC"/>
</dbReference>
<evidence type="ECO:0000259" key="9">
    <source>
        <dbReference type="Pfam" id="PF04413"/>
    </source>
</evidence>
<evidence type="ECO:0000256" key="1">
    <source>
        <dbReference type="ARBA" id="ARBA00006380"/>
    </source>
</evidence>
<dbReference type="EMBL" id="PQIB02000004">
    <property type="protein sequence ID" value="RLN22275.1"/>
    <property type="molecule type" value="Genomic_DNA"/>
</dbReference>
<dbReference type="PANTHER" id="PTHR42755:SF1">
    <property type="entry name" value="3-DEOXY-D-MANNO-OCTULOSONIC ACID TRANSFERASE, MITOCHONDRIAL-RELATED"/>
    <property type="match status" value="1"/>
</dbReference>
<organism evidence="10 11">
    <name type="scientific">Panicum miliaceum</name>
    <name type="common">Proso millet</name>
    <name type="synonym">Broomcorn millet</name>
    <dbReference type="NCBI Taxonomy" id="4540"/>
    <lineage>
        <taxon>Eukaryota</taxon>
        <taxon>Viridiplantae</taxon>
        <taxon>Streptophyta</taxon>
        <taxon>Embryophyta</taxon>
        <taxon>Tracheophyta</taxon>
        <taxon>Spermatophyta</taxon>
        <taxon>Magnoliopsida</taxon>
        <taxon>Liliopsida</taxon>
        <taxon>Poales</taxon>
        <taxon>Poaceae</taxon>
        <taxon>PACMAD clade</taxon>
        <taxon>Panicoideae</taxon>
        <taxon>Panicodae</taxon>
        <taxon>Paniceae</taxon>
        <taxon>Panicinae</taxon>
        <taxon>Panicum</taxon>
        <taxon>Panicum sect. Panicum</taxon>
    </lineage>
</organism>
<dbReference type="AlphaFoldDB" id="A0A3L6SJF5"/>
<dbReference type="SUPFAM" id="SSF64005">
    <property type="entry name" value="Undecaprenyl diphosphate synthase"/>
    <property type="match status" value="1"/>
</dbReference>
<evidence type="ECO:0000256" key="4">
    <source>
        <dbReference type="ARBA" id="ARBA00031445"/>
    </source>
</evidence>
<evidence type="ECO:0000256" key="2">
    <source>
        <dbReference type="ARBA" id="ARBA00012621"/>
    </source>
</evidence>
<dbReference type="FunFam" id="3.40.50.11720:FF:000001">
    <property type="entry name" value="3-deoxy-D-manno-octulosonic acid transferase"/>
    <property type="match status" value="1"/>
</dbReference>
<dbReference type="PANTHER" id="PTHR42755">
    <property type="entry name" value="3-DEOXY-MANNO-OCTULOSONATE CYTIDYLYLTRANSFERASE"/>
    <property type="match status" value="1"/>
</dbReference>
<dbReference type="Gene3D" id="3.40.50.11720">
    <property type="entry name" value="3-Deoxy-D-manno-octulosonic-acid transferase, N-terminal domain"/>
    <property type="match status" value="1"/>
</dbReference>
<feature type="site" description="Transition state stabilizer" evidence="7">
    <location>
        <position position="226"/>
    </location>
</feature>
<feature type="site" description="Transition state stabilizer" evidence="7">
    <location>
        <position position="146"/>
    </location>
</feature>
<keyword evidence="3 10" id="KW-0808">Transferase</keyword>
<comment type="similarity">
    <text evidence="1">Belongs to the glycosyltransferase group 1 family. Glycosyltransferase 30 subfamily.</text>
</comment>
<dbReference type="InterPro" id="IPR039901">
    <property type="entry name" value="Kdotransferase"/>
</dbReference>
<evidence type="ECO:0000256" key="5">
    <source>
        <dbReference type="ARBA" id="ARBA00049183"/>
    </source>
</evidence>
<dbReference type="FunFam" id="3.40.50.2000:FF:000032">
    <property type="entry name" value="3-deoxy-D-manno-octulosonic acid transferase"/>
    <property type="match status" value="1"/>
</dbReference>
<comment type="caution">
    <text evidence="10">The sequence shown here is derived from an EMBL/GenBank/DDBJ whole genome shotgun (WGS) entry which is preliminary data.</text>
</comment>
<feature type="domain" description="3-deoxy-D-manno-octulosonic-acid transferase N-terminal" evidence="9">
    <location>
        <begin position="47"/>
        <end position="228"/>
    </location>
</feature>
<dbReference type="InterPro" id="IPR007507">
    <property type="entry name" value="Glycos_transf_N"/>
</dbReference>
<reference evidence="11" key="1">
    <citation type="journal article" date="2019" name="Nat. Commun.">
        <title>The genome of broomcorn millet.</title>
        <authorList>
            <person name="Zou C."/>
            <person name="Miki D."/>
            <person name="Li D."/>
            <person name="Tang Q."/>
            <person name="Xiao L."/>
            <person name="Rajput S."/>
            <person name="Deng P."/>
            <person name="Jia W."/>
            <person name="Huang R."/>
            <person name="Zhang M."/>
            <person name="Sun Y."/>
            <person name="Hu J."/>
            <person name="Fu X."/>
            <person name="Schnable P.S."/>
            <person name="Li F."/>
            <person name="Zhang H."/>
            <person name="Feng B."/>
            <person name="Zhu X."/>
            <person name="Liu R."/>
            <person name="Schnable J.C."/>
            <person name="Zhu J.-K."/>
            <person name="Zhang H."/>
        </authorList>
    </citation>
    <scope>NUCLEOTIDE SEQUENCE [LARGE SCALE GENOMIC DNA]</scope>
</reference>
<dbReference type="InterPro" id="IPR038107">
    <property type="entry name" value="Glycos_transf_N_sf"/>
</dbReference>
<evidence type="ECO:0000313" key="11">
    <source>
        <dbReference type="Proteomes" id="UP000275267"/>
    </source>
</evidence>
<evidence type="ECO:0000313" key="10">
    <source>
        <dbReference type="EMBL" id="RLN22275.1"/>
    </source>
</evidence>
<sequence>MRSARAPAPAAARGGLALYELYRAASRAAAPAVLLWRRLQGLEHPTRWPERLGRPSAARPRPGSPLVWFHAVSLGEGMAALPVVRHCARLHPGLPVLLTTTTLSSFEVIKDLLPDGVIYQFAPLDCPDAIDSFIGYWKPSLVLLMESELWPNLIMSAAAKGIAVALLNARMSLKSFNRWSVPLGLPLVTLMLSKLSLVAPLSTIQAVRFQLLHTPPGIIHFAGDLKYAVGDVNVGENEVNKINDLRQQFSNRPLWMAASIHRGEEQVILQVHEELIKMYPTLLLILVPRHPQDCKNFSLALKKQEVNFVLRSTNEVVSSGTRVYMVDTLGELRMLYRVTPVAVIGGSFLPGLAGHNISEAAAAGCAVVTGPHVGHFYHMLLDMWQINPLAVKQVAGEFKLLQTLKELLGDAETLGACQRAAKDAFSIMSHGVVNRVWNLVCSLAGTLRRGNAQEDNCTVECDMLVPGGLPKKLDTNQGGREAQSECSHPMPLSHSPAATCQLLPPSRRTRLLTPCPRAGAAPEAEAALLPGALRAESLPRHVAVVMDGNARWARARGLPSAAGHEAGRRALEETVRLSRAWGVRALTAFAFSHENWSRPKARASRPPARPRAAMASFASDEL</sequence>
<feature type="region of interest" description="Disordered" evidence="8">
    <location>
        <begin position="596"/>
        <end position="622"/>
    </location>
</feature>
<evidence type="ECO:0000256" key="8">
    <source>
        <dbReference type="SAM" id="MobiDB-lite"/>
    </source>
</evidence>
<feature type="active site" description="Proton acceptor" evidence="6">
    <location>
        <position position="76"/>
    </location>
</feature>
<evidence type="ECO:0000256" key="7">
    <source>
        <dbReference type="PIRSR" id="PIRSR639901-2"/>
    </source>
</evidence>
<proteinExistence type="inferred from homology"/>
<dbReference type="GO" id="GO:0016765">
    <property type="term" value="F:transferase activity, transferring alkyl or aryl (other than methyl) groups"/>
    <property type="evidence" value="ECO:0007669"/>
    <property type="project" value="InterPro"/>
</dbReference>
<gene>
    <name evidence="10" type="ORF">C2845_PM07G29240</name>
</gene>
<comment type="catalytic activity">
    <reaction evidence="5">
        <text>lipid IVA (E. coli) + CMP-3-deoxy-beta-D-manno-octulosonate = alpha-Kdo-(2-&gt;6)-lipid IVA (E. coli) + CMP + H(+)</text>
        <dbReference type="Rhea" id="RHEA:28066"/>
        <dbReference type="ChEBI" id="CHEBI:15378"/>
        <dbReference type="ChEBI" id="CHEBI:58603"/>
        <dbReference type="ChEBI" id="CHEBI:60364"/>
        <dbReference type="ChEBI" id="CHEBI:60377"/>
        <dbReference type="ChEBI" id="CHEBI:85987"/>
        <dbReference type="EC" id="2.4.99.12"/>
    </reaction>
</comment>
<dbReference type="Pfam" id="PF01255">
    <property type="entry name" value="Prenyltransf"/>
    <property type="match status" value="1"/>
</dbReference>
<accession>A0A3L6SJF5</accession>
<dbReference type="InterPro" id="IPR001441">
    <property type="entry name" value="UPP_synth-like"/>
</dbReference>
<feature type="compositionally biased region" description="Low complexity" evidence="8">
    <location>
        <begin position="604"/>
        <end position="622"/>
    </location>
</feature>
<dbReference type="Pfam" id="PF04413">
    <property type="entry name" value="Glycos_transf_N"/>
    <property type="match status" value="1"/>
</dbReference>
<dbReference type="InterPro" id="IPR036424">
    <property type="entry name" value="UPP_synth-like_sf"/>
</dbReference>
<dbReference type="GO" id="GO:0009245">
    <property type="term" value="P:lipid A biosynthetic process"/>
    <property type="evidence" value="ECO:0007669"/>
    <property type="project" value="TreeGrafter"/>
</dbReference>
<dbReference type="Gene3D" id="3.40.1180.10">
    <property type="entry name" value="Decaprenyl diphosphate synthase-like"/>
    <property type="match status" value="1"/>
</dbReference>
<dbReference type="EC" id="2.4.99.12" evidence="2"/>
<dbReference type="Proteomes" id="UP000275267">
    <property type="component" value="Unassembled WGS sequence"/>
</dbReference>
<dbReference type="Gene3D" id="3.40.50.2000">
    <property type="entry name" value="Glycogen Phosphorylase B"/>
    <property type="match status" value="1"/>
</dbReference>